<organism evidence="2 3">
    <name type="scientific">Fundicoccus ignavus</name>
    <dbReference type="NCBI Taxonomy" id="2664442"/>
    <lineage>
        <taxon>Bacteria</taxon>
        <taxon>Bacillati</taxon>
        <taxon>Bacillota</taxon>
        <taxon>Bacilli</taxon>
        <taxon>Lactobacillales</taxon>
        <taxon>Aerococcaceae</taxon>
        <taxon>Fundicoccus</taxon>
    </lineage>
</organism>
<dbReference type="AlphaFoldDB" id="A0A844BW29"/>
<dbReference type="GO" id="GO:0008775">
    <property type="term" value="F:acetate CoA-transferase activity"/>
    <property type="evidence" value="ECO:0007669"/>
    <property type="project" value="InterPro"/>
</dbReference>
<dbReference type="PANTHER" id="PTHR21432">
    <property type="entry name" value="ACETYL-COA HYDROLASE-RELATED"/>
    <property type="match status" value="1"/>
</dbReference>
<dbReference type="Gene3D" id="3.40.1080.20">
    <property type="entry name" value="Acetyl-CoA hydrolase/transferase C-terminal domain"/>
    <property type="match status" value="1"/>
</dbReference>
<dbReference type="InterPro" id="IPR038460">
    <property type="entry name" value="AcetylCoA_hyd_C_sf"/>
</dbReference>
<comment type="caution">
    <text evidence="2">The sequence shown here is derived from an EMBL/GenBank/DDBJ whole genome shotgun (WGS) entry which is preliminary data.</text>
</comment>
<sequence>MHIVTGLGASEAQSILSYIHTISKRINKLRISNCLSMKIYEFMQPEYTEKFLLSSWFYSSPVKKMHKNGNGTYMPNNLHFASTKFLASNHPNIYIGSCSQVDEHGYVSLSMGNTYERRMIDAADIVILEMNPNFPRTFGDVELHHSLVDHFIKVDYDVPELPSPELDEKDFIIGKYIDDLIEDGSTLQLGIGGIPNAVARQLYNKKDLGVHTEMLTSEIAKLAKAGVVTGQQKSLHRGKIVTTFILGNKELYDFVNNNPAVMVMDGHYTNHPQVIAQNDKQISINSAIEVDLTGQCASESMGSTQFSGTGGQVDTVRGSQDSMGGKSFIALYSTYMAKNPETGEKEEKSKIVDQLAQGSIVSLQRNDIDYVVTEYGAVQLKGKNILERVKLLISIAHPDFREQLLQDAIDYNIIGENHELFTEW</sequence>
<dbReference type="GO" id="GO:0006083">
    <property type="term" value="P:acetate metabolic process"/>
    <property type="evidence" value="ECO:0007669"/>
    <property type="project" value="InterPro"/>
</dbReference>
<reference evidence="2 3" key="1">
    <citation type="submission" date="2019-11" db="EMBL/GenBank/DDBJ databases">
        <title>Characterisation of Fundicoccus ignavus gen. nov. sp. nov., a novel genus of the family Aerococcaceae isolated from bulk tank milk.</title>
        <authorList>
            <person name="Siebert A."/>
            <person name="Huptas C."/>
            <person name="Wenning M."/>
            <person name="Scherer S."/>
            <person name="Doll E.V."/>
        </authorList>
    </citation>
    <scope>NUCLEOTIDE SEQUENCE [LARGE SCALE GENOMIC DNA]</scope>
    <source>
        <strain evidence="2 3">DSM 109653</strain>
    </source>
</reference>
<dbReference type="InterPro" id="IPR026888">
    <property type="entry name" value="AcetylCoA_hyd_C"/>
</dbReference>
<name>A0A844BW29_9LACT</name>
<accession>A0A844BW29</accession>
<keyword evidence="2" id="KW-0808">Transferase</keyword>
<dbReference type="SUPFAM" id="SSF100950">
    <property type="entry name" value="NagB/RpiA/CoA transferase-like"/>
    <property type="match status" value="2"/>
</dbReference>
<evidence type="ECO:0000313" key="3">
    <source>
        <dbReference type="Proteomes" id="UP000469870"/>
    </source>
</evidence>
<dbReference type="InterPro" id="IPR037171">
    <property type="entry name" value="NagB/RpiA_transferase-like"/>
</dbReference>
<dbReference type="Gene3D" id="3.30.750.70">
    <property type="entry name" value="4-hydroxybutyrate coenzyme like domains"/>
    <property type="match status" value="1"/>
</dbReference>
<protein>
    <submittedName>
        <fullName evidence="2">4-hydroxybutyrate--acetyl-CoA CoA transferase</fullName>
    </submittedName>
</protein>
<dbReference type="EMBL" id="WJQR01000006">
    <property type="protein sequence ID" value="MRI81849.1"/>
    <property type="molecule type" value="Genomic_DNA"/>
</dbReference>
<evidence type="ECO:0000313" key="2">
    <source>
        <dbReference type="EMBL" id="MRI81849.1"/>
    </source>
</evidence>
<dbReference type="Pfam" id="PF13336">
    <property type="entry name" value="AcetylCoA_hyd_C"/>
    <property type="match status" value="1"/>
</dbReference>
<dbReference type="InterPro" id="IPR046433">
    <property type="entry name" value="ActCoA_hydro"/>
</dbReference>
<evidence type="ECO:0000259" key="1">
    <source>
        <dbReference type="Pfam" id="PF13336"/>
    </source>
</evidence>
<proteinExistence type="predicted"/>
<feature type="domain" description="Acetyl-CoA hydrolase/transferase C-terminal" evidence="1">
    <location>
        <begin position="247"/>
        <end position="408"/>
    </location>
</feature>
<dbReference type="Gene3D" id="3.40.1080.10">
    <property type="entry name" value="Glutaconate Coenzyme A-transferase"/>
    <property type="match status" value="1"/>
</dbReference>
<dbReference type="Proteomes" id="UP000469870">
    <property type="component" value="Unassembled WGS sequence"/>
</dbReference>
<gene>
    <name evidence="2" type="ORF">GIY11_07435</name>
</gene>
<dbReference type="PANTHER" id="PTHR21432:SF20">
    <property type="entry name" value="ACETYL-COA HYDROLASE"/>
    <property type="match status" value="1"/>
</dbReference>